<dbReference type="EMBL" id="JBAKAP010000014">
    <property type="protein sequence ID" value="MEL0617769.1"/>
    <property type="molecule type" value="Genomic_DNA"/>
</dbReference>
<dbReference type="Gene3D" id="3.30.700.10">
    <property type="entry name" value="Glycoprotein, Type 4 Pilin"/>
    <property type="match status" value="1"/>
</dbReference>
<evidence type="ECO:0000313" key="3">
    <source>
        <dbReference type="Proteomes" id="UP001378242"/>
    </source>
</evidence>
<keyword evidence="1" id="KW-0812">Transmembrane</keyword>
<organism evidence="2 3">
    <name type="scientific">Cobetia marina</name>
    <name type="common">Deleya marina</name>
    <dbReference type="NCBI Taxonomy" id="28258"/>
    <lineage>
        <taxon>Bacteria</taxon>
        <taxon>Pseudomonadati</taxon>
        <taxon>Pseudomonadota</taxon>
        <taxon>Gammaproteobacteria</taxon>
        <taxon>Oceanospirillales</taxon>
        <taxon>Halomonadaceae</taxon>
        <taxon>Cobetia</taxon>
    </lineage>
</organism>
<evidence type="ECO:0000313" key="2">
    <source>
        <dbReference type="EMBL" id="MEL0617769.1"/>
    </source>
</evidence>
<dbReference type="InterPro" id="IPR012902">
    <property type="entry name" value="N_methyl_site"/>
</dbReference>
<dbReference type="RefSeq" id="WP_341542610.1">
    <property type="nucleotide sequence ID" value="NZ_JBAKAP010000014.1"/>
</dbReference>
<dbReference type="Pfam" id="PF16732">
    <property type="entry name" value="ComP_DUS"/>
    <property type="match status" value="1"/>
</dbReference>
<dbReference type="PANTHER" id="PTHR30093:SF47">
    <property type="entry name" value="TYPE IV PILUS NON-CORE MINOR PILIN PILE"/>
    <property type="match status" value="1"/>
</dbReference>
<proteinExistence type="predicted"/>
<dbReference type="InterPro" id="IPR045584">
    <property type="entry name" value="Pilin-like"/>
</dbReference>
<dbReference type="InterPro" id="IPR031982">
    <property type="entry name" value="PilE-like"/>
</dbReference>
<dbReference type="NCBIfam" id="TIGR02532">
    <property type="entry name" value="IV_pilin_GFxxxE"/>
    <property type="match status" value="1"/>
</dbReference>
<protein>
    <submittedName>
        <fullName evidence="2">Type IV pilin protein</fullName>
    </submittedName>
</protein>
<comment type="caution">
    <text evidence="2">The sequence shown here is derived from an EMBL/GenBank/DDBJ whole genome shotgun (WGS) entry which is preliminary data.</text>
</comment>
<feature type="transmembrane region" description="Helical" evidence="1">
    <location>
        <begin position="48"/>
        <end position="68"/>
    </location>
</feature>
<gene>
    <name evidence="2" type="ORF">V6243_13135</name>
</gene>
<dbReference type="Pfam" id="PF07963">
    <property type="entry name" value="N_methyl"/>
    <property type="match status" value="1"/>
</dbReference>
<dbReference type="PANTHER" id="PTHR30093">
    <property type="entry name" value="GENERAL SECRETION PATHWAY PROTEIN G"/>
    <property type="match status" value="1"/>
</dbReference>
<reference evidence="2 3" key="1">
    <citation type="submission" date="2024-02" db="EMBL/GenBank/DDBJ databases">
        <title>Bacteria isolated from the canopy kelp, Nereocystis luetkeana.</title>
        <authorList>
            <person name="Pfister C.A."/>
            <person name="Younker I.T."/>
            <person name="Light S.H."/>
        </authorList>
    </citation>
    <scope>NUCLEOTIDE SEQUENCE [LARGE SCALE GENOMIC DNA]</scope>
    <source>
        <strain evidence="2 3">TI.5.07</strain>
    </source>
</reference>
<sequence length="176" mass="18577">MASFLSLGASLSCSALSRSALSRSALSRSALSRNALSHRRYARGFTLTEIMIVVVIVGILAAIAYPSYQDQVIRSRRADGQAALMSLAQAQERYMARCGGYATSIAGDSDCDEEGLGRATESPEGYYALSLEDGATTTRFTLIATAVAPQSADTDCPALTLTNTGIRDTTGDGDCW</sequence>
<accession>A0ABU9GI30</accession>
<keyword evidence="3" id="KW-1185">Reference proteome</keyword>
<evidence type="ECO:0000256" key="1">
    <source>
        <dbReference type="SAM" id="Phobius"/>
    </source>
</evidence>
<keyword evidence="1" id="KW-0472">Membrane</keyword>
<name>A0ABU9GI30_COBMA</name>
<dbReference type="SUPFAM" id="SSF54523">
    <property type="entry name" value="Pili subunits"/>
    <property type="match status" value="1"/>
</dbReference>
<keyword evidence="1" id="KW-1133">Transmembrane helix</keyword>
<dbReference type="Proteomes" id="UP001378242">
    <property type="component" value="Unassembled WGS sequence"/>
</dbReference>